<dbReference type="InterPro" id="IPR006089">
    <property type="entry name" value="Acyl-CoA_DH_CS"/>
</dbReference>
<dbReference type="Gene3D" id="2.40.110.10">
    <property type="entry name" value="Butyryl-CoA Dehydrogenase, subunit A, domain 2"/>
    <property type="match status" value="1"/>
</dbReference>
<dbReference type="SUPFAM" id="SSF47203">
    <property type="entry name" value="Acyl-CoA dehydrogenase C-terminal domain-like"/>
    <property type="match status" value="1"/>
</dbReference>
<keyword evidence="4 6" id="KW-0274">FAD</keyword>
<evidence type="ECO:0000256" key="5">
    <source>
        <dbReference type="ARBA" id="ARBA00023002"/>
    </source>
</evidence>
<dbReference type="Pfam" id="PF02771">
    <property type="entry name" value="Acyl-CoA_dh_N"/>
    <property type="match status" value="1"/>
</dbReference>
<dbReference type="EMBL" id="PTIX01000002">
    <property type="protein sequence ID" value="PPK70484.1"/>
    <property type="molecule type" value="Genomic_DNA"/>
</dbReference>
<dbReference type="FunFam" id="1.20.140.10:FF:000004">
    <property type="entry name" value="Acyl-CoA dehydrogenase FadE25"/>
    <property type="match status" value="1"/>
</dbReference>
<dbReference type="InterPro" id="IPR046373">
    <property type="entry name" value="Acyl-CoA_Oxase/DH_mid-dom_sf"/>
</dbReference>
<dbReference type="AlphaFoldDB" id="A0A2S6GZ26"/>
<name>A0A2S6GZ26_9PSEU</name>
<evidence type="ECO:0000256" key="6">
    <source>
        <dbReference type="RuleBase" id="RU362125"/>
    </source>
</evidence>
<evidence type="ECO:0000313" key="11">
    <source>
        <dbReference type="Proteomes" id="UP000239203"/>
    </source>
</evidence>
<evidence type="ECO:0000259" key="9">
    <source>
        <dbReference type="Pfam" id="PF02771"/>
    </source>
</evidence>
<evidence type="ECO:0000256" key="1">
    <source>
        <dbReference type="ARBA" id="ARBA00001974"/>
    </source>
</evidence>
<evidence type="ECO:0000313" key="10">
    <source>
        <dbReference type="EMBL" id="PPK70484.1"/>
    </source>
</evidence>
<comment type="caution">
    <text evidence="10">The sequence shown here is derived from an EMBL/GenBank/DDBJ whole genome shotgun (WGS) entry which is preliminary data.</text>
</comment>
<feature type="domain" description="Acyl-CoA dehydrogenase/oxidase C-terminal" evidence="7">
    <location>
        <begin position="230"/>
        <end position="378"/>
    </location>
</feature>
<comment type="cofactor">
    <cofactor evidence="1 6">
        <name>FAD</name>
        <dbReference type="ChEBI" id="CHEBI:57692"/>
    </cofactor>
</comment>
<comment type="similarity">
    <text evidence="2 6">Belongs to the acyl-CoA dehydrogenase family.</text>
</comment>
<dbReference type="Pfam" id="PF00441">
    <property type="entry name" value="Acyl-CoA_dh_1"/>
    <property type="match status" value="1"/>
</dbReference>
<dbReference type="Gene3D" id="1.20.140.10">
    <property type="entry name" value="Butyryl-CoA Dehydrogenase, subunit A, domain 3"/>
    <property type="match status" value="1"/>
</dbReference>
<dbReference type="PANTHER" id="PTHR43884:SF12">
    <property type="entry name" value="ISOVALERYL-COA DEHYDROGENASE, MITOCHONDRIAL-RELATED"/>
    <property type="match status" value="1"/>
</dbReference>
<feature type="domain" description="Acyl-CoA dehydrogenase/oxidase N-terminal" evidence="9">
    <location>
        <begin position="9"/>
        <end position="119"/>
    </location>
</feature>
<gene>
    <name evidence="10" type="ORF">CLV40_102399</name>
</gene>
<protein>
    <submittedName>
        <fullName evidence="10">Alkylation response protein AidB-like acyl-CoA dehydrogenase</fullName>
    </submittedName>
</protein>
<keyword evidence="3 6" id="KW-0285">Flavoprotein</keyword>
<dbReference type="GO" id="GO:0050660">
    <property type="term" value="F:flavin adenine dinucleotide binding"/>
    <property type="evidence" value="ECO:0007669"/>
    <property type="project" value="InterPro"/>
</dbReference>
<keyword evidence="5 6" id="KW-0560">Oxidoreductase</keyword>
<accession>A0A2S6GZ26</accession>
<reference evidence="10 11" key="1">
    <citation type="submission" date="2018-02" db="EMBL/GenBank/DDBJ databases">
        <title>Genomic Encyclopedia of Archaeal and Bacterial Type Strains, Phase II (KMG-II): from individual species to whole genera.</title>
        <authorList>
            <person name="Goeker M."/>
        </authorList>
    </citation>
    <scope>NUCLEOTIDE SEQUENCE [LARGE SCALE GENOMIC DNA]</scope>
    <source>
        <strain evidence="10 11">YU 961-1</strain>
    </source>
</reference>
<feature type="domain" description="Acyl-CoA oxidase/dehydrogenase middle" evidence="8">
    <location>
        <begin position="124"/>
        <end position="216"/>
    </location>
</feature>
<dbReference type="OrthoDB" id="2769798at2"/>
<dbReference type="InterPro" id="IPR036250">
    <property type="entry name" value="AcylCo_DH-like_C"/>
</dbReference>
<dbReference type="InterPro" id="IPR037069">
    <property type="entry name" value="AcylCoA_DH/ox_N_sf"/>
</dbReference>
<dbReference type="PIRSF" id="PIRSF016578">
    <property type="entry name" value="HsaA"/>
    <property type="match status" value="1"/>
</dbReference>
<proteinExistence type="inferred from homology"/>
<evidence type="ECO:0000259" key="8">
    <source>
        <dbReference type="Pfam" id="PF02770"/>
    </source>
</evidence>
<dbReference type="InterPro" id="IPR009075">
    <property type="entry name" value="AcylCo_DH/oxidase_C"/>
</dbReference>
<dbReference type="InterPro" id="IPR009100">
    <property type="entry name" value="AcylCoA_DH/oxidase_NM_dom_sf"/>
</dbReference>
<evidence type="ECO:0000256" key="3">
    <source>
        <dbReference type="ARBA" id="ARBA00022630"/>
    </source>
</evidence>
<evidence type="ECO:0000259" key="7">
    <source>
        <dbReference type="Pfam" id="PF00441"/>
    </source>
</evidence>
<keyword evidence="11" id="KW-1185">Reference proteome</keyword>
<dbReference type="PROSITE" id="PS00073">
    <property type="entry name" value="ACYL_COA_DH_2"/>
    <property type="match status" value="1"/>
</dbReference>
<evidence type="ECO:0000256" key="2">
    <source>
        <dbReference type="ARBA" id="ARBA00009347"/>
    </source>
</evidence>
<dbReference type="PANTHER" id="PTHR43884">
    <property type="entry name" value="ACYL-COA DEHYDROGENASE"/>
    <property type="match status" value="1"/>
</dbReference>
<dbReference type="Gene3D" id="1.10.540.10">
    <property type="entry name" value="Acyl-CoA dehydrogenase/oxidase, N-terminal domain"/>
    <property type="match status" value="1"/>
</dbReference>
<dbReference type="SUPFAM" id="SSF56645">
    <property type="entry name" value="Acyl-CoA dehydrogenase NM domain-like"/>
    <property type="match status" value="1"/>
</dbReference>
<dbReference type="FunFam" id="2.40.110.10:FF:000001">
    <property type="entry name" value="Acyl-CoA dehydrogenase, mitochondrial"/>
    <property type="match status" value="1"/>
</dbReference>
<dbReference type="Pfam" id="PF02770">
    <property type="entry name" value="Acyl-CoA_dh_M"/>
    <property type="match status" value="1"/>
</dbReference>
<dbReference type="InterPro" id="IPR013786">
    <property type="entry name" value="AcylCoA_DH/ox_N"/>
</dbReference>
<dbReference type="GO" id="GO:0003995">
    <property type="term" value="F:acyl-CoA dehydrogenase activity"/>
    <property type="evidence" value="ECO:0007669"/>
    <property type="project" value="InterPro"/>
</dbReference>
<organism evidence="10 11">
    <name type="scientific">Actinokineospora auranticolor</name>
    <dbReference type="NCBI Taxonomy" id="155976"/>
    <lineage>
        <taxon>Bacteria</taxon>
        <taxon>Bacillati</taxon>
        <taxon>Actinomycetota</taxon>
        <taxon>Actinomycetes</taxon>
        <taxon>Pseudonocardiales</taxon>
        <taxon>Pseudonocardiaceae</taxon>
        <taxon>Actinokineospora</taxon>
    </lineage>
</organism>
<dbReference type="InterPro" id="IPR006091">
    <property type="entry name" value="Acyl-CoA_Oxase/DH_mid-dom"/>
</dbReference>
<sequence length="385" mass="41486">MPAERLLPTTEAEDLLALTREIARDELAPVAAEYEEHERFPREQFRLLGRSGLLGLPYPEEWGGSALPYEVYLQVLEELAAAWMTVGVGVSVHTMSCYALARHGTEEQRARFLPDMLGGDLLGAYALSESHAGSDAAALTTRARREGDDYLVNGAKAWITHGGQADFYTTMVRTSDDGARGISCLLVDAGTPGVEFTPPERKMGLTGSSTTQVLFSGARVPTDRLLGAEGQGFKIALSALNSGRLGIAACAVGLAQAALDEAVSYAKQRTQFGRTIIDFQGLGFLLADMAAAVESARATYLEAARRRDRGLPFVRQASIAKLVATDAAMKVTTDAVQVLGGAGYTRDFPVERYLREAKVPQIFEGTNQIQRVVIARQLREADVTG</sequence>
<evidence type="ECO:0000256" key="4">
    <source>
        <dbReference type="ARBA" id="ARBA00022827"/>
    </source>
</evidence>
<dbReference type="RefSeq" id="WP_104477461.1">
    <property type="nucleotide sequence ID" value="NZ_CP154825.1"/>
</dbReference>
<dbReference type="Proteomes" id="UP000239203">
    <property type="component" value="Unassembled WGS sequence"/>
</dbReference>
<dbReference type="PROSITE" id="PS00072">
    <property type="entry name" value="ACYL_COA_DH_1"/>
    <property type="match status" value="1"/>
</dbReference>